<dbReference type="Gene3D" id="3.40.50.2300">
    <property type="match status" value="1"/>
</dbReference>
<evidence type="ECO:0000256" key="1">
    <source>
        <dbReference type="ARBA" id="ARBA00022553"/>
    </source>
</evidence>
<dbReference type="Pfam" id="PF00196">
    <property type="entry name" value="GerE"/>
    <property type="match status" value="1"/>
</dbReference>
<evidence type="ECO:0000256" key="3">
    <source>
        <dbReference type="ARBA" id="ARBA00023125"/>
    </source>
</evidence>
<evidence type="ECO:0000313" key="9">
    <source>
        <dbReference type="EMBL" id="RKN20084.1"/>
    </source>
</evidence>
<dbReference type="PROSITE" id="PS50043">
    <property type="entry name" value="HTH_LUXR_2"/>
    <property type="match status" value="1"/>
</dbReference>
<keyword evidence="3 10" id="KW-0238">DNA-binding</keyword>
<feature type="modified residue" description="4-aspartylphosphate" evidence="5">
    <location>
        <position position="86"/>
    </location>
</feature>
<dbReference type="AlphaFoldDB" id="A0A3A9YDT1"/>
<name>A0A3A9YDT1_9ACTN</name>
<evidence type="ECO:0000313" key="11">
    <source>
        <dbReference type="Proteomes" id="UP000271548"/>
    </source>
</evidence>
<feature type="domain" description="Response regulatory" evidence="8">
    <location>
        <begin position="35"/>
        <end position="151"/>
    </location>
</feature>
<evidence type="ECO:0000256" key="6">
    <source>
        <dbReference type="SAM" id="MobiDB-lite"/>
    </source>
</evidence>
<dbReference type="EMBL" id="RAZS01000004">
    <property type="protein sequence ID" value="RKN20084.1"/>
    <property type="molecule type" value="Genomic_DNA"/>
</dbReference>
<evidence type="ECO:0000256" key="2">
    <source>
        <dbReference type="ARBA" id="ARBA00023015"/>
    </source>
</evidence>
<dbReference type="CDD" id="cd17535">
    <property type="entry name" value="REC_NarL-like"/>
    <property type="match status" value="1"/>
</dbReference>
<dbReference type="InterPro" id="IPR039420">
    <property type="entry name" value="WalR-like"/>
</dbReference>
<dbReference type="InterPro" id="IPR001789">
    <property type="entry name" value="Sig_transdc_resp-reg_receiver"/>
</dbReference>
<evidence type="ECO:0000259" key="8">
    <source>
        <dbReference type="PROSITE" id="PS50110"/>
    </source>
</evidence>
<dbReference type="SUPFAM" id="SSF46894">
    <property type="entry name" value="C-terminal effector domain of the bipartite response regulators"/>
    <property type="match status" value="1"/>
</dbReference>
<dbReference type="Proteomes" id="UP000275865">
    <property type="component" value="Unassembled WGS sequence"/>
</dbReference>
<evidence type="ECO:0000256" key="5">
    <source>
        <dbReference type="PROSITE-ProRule" id="PRU00169"/>
    </source>
</evidence>
<dbReference type="SMART" id="SM00448">
    <property type="entry name" value="REC"/>
    <property type="match status" value="1"/>
</dbReference>
<evidence type="ECO:0000313" key="10">
    <source>
        <dbReference type="EMBL" id="RKN29997.1"/>
    </source>
</evidence>
<dbReference type="GO" id="GO:0000160">
    <property type="term" value="P:phosphorelay signal transduction system"/>
    <property type="evidence" value="ECO:0007669"/>
    <property type="project" value="InterPro"/>
</dbReference>
<sequence>MAAVAGVTGPGRPAMDPAGPIGSDAGAEVPGGPVRVLIVDDDPLVRAGLSMILGGVPDLRVVGEAADGGEVPAAVAAGRPDVVLMDIRMPRLDGLAATEALRALPDPPEVLVLTTFHADEQVLRALRAGAAGFLLKDTPPAEIVQAVRRVAAGEATLSPAITRALIAHVTGAAPAPVGADPRRERALRLLAALSEREREVAVALGRGRTNAEIAGELYMSVATVKAYVSRLLTRLELNNRVQVALLVHDAGLV</sequence>
<keyword evidence="1 5" id="KW-0597">Phosphoprotein</keyword>
<proteinExistence type="predicted"/>
<dbReference type="OrthoDB" id="9808843at2"/>
<evidence type="ECO:0000256" key="4">
    <source>
        <dbReference type="ARBA" id="ARBA00023163"/>
    </source>
</evidence>
<dbReference type="SUPFAM" id="SSF52172">
    <property type="entry name" value="CheY-like"/>
    <property type="match status" value="1"/>
</dbReference>
<dbReference type="CDD" id="cd06170">
    <property type="entry name" value="LuxR_C_like"/>
    <property type="match status" value="1"/>
</dbReference>
<organism evidence="10 12">
    <name type="scientific">Micromonospora musae</name>
    <dbReference type="NCBI Taxonomy" id="1894970"/>
    <lineage>
        <taxon>Bacteria</taxon>
        <taxon>Bacillati</taxon>
        <taxon>Actinomycetota</taxon>
        <taxon>Actinomycetes</taxon>
        <taxon>Micromonosporales</taxon>
        <taxon>Micromonosporaceae</taxon>
        <taxon>Micromonospora</taxon>
    </lineage>
</organism>
<evidence type="ECO:0000313" key="12">
    <source>
        <dbReference type="Proteomes" id="UP000275865"/>
    </source>
</evidence>
<dbReference type="InterPro" id="IPR000792">
    <property type="entry name" value="Tscrpt_reg_LuxR_C"/>
</dbReference>
<keyword evidence="11" id="KW-1185">Reference proteome</keyword>
<comment type="caution">
    <text evidence="10">The sequence shown here is derived from an EMBL/GenBank/DDBJ whole genome shotgun (WGS) entry which is preliminary data.</text>
</comment>
<dbReference type="PANTHER" id="PTHR43214:SF24">
    <property type="entry name" value="TRANSCRIPTIONAL REGULATORY PROTEIN NARL-RELATED"/>
    <property type="match status" value="1"/>
</dbReference>
<evidence type="ECO:0000259" key="7">
    <source>
        <dbReference type="PROSITE" id="PS50043"/>
    </source>
</evidence>
<feature type="domain" description="HTH luxR-type" evidence="7">
    <location>
        <begin position="186"/>
        <end position="251"/>
    </location>
</feature>
<dbReference type="PANTHER" id="PTHR43214">
    <property type="entry name" value="TWO-COMPONENT RESPONSE REGULATOR"/>
    <property type="match status" value="1"/>
</dbReference>
<dbReference type="InterPro" id="IPR016032">
    <property type="entry name" value="Sig_transdc_resp-reg_C-effctor"/>
</dbReference>
<dbReference type="Pfam" id="PF00072">
    <property type="entry name" value="Response_reg"/>
    <property type="match status" value="1"/>
</dbReference>
<feature type="region of interest" description="Disordered" evidence="6">
    <location>
        <begin position="1"/>
        <end position="26"/>
    </location>
</feature>
<dbReference type="Proteomes" id="UP000271548">
    <property type="component" value="Unassembled WGS sequence"/>
</dbReference>
<protein>
    <submittedName>
        <fullName evidence="10">DNA-binding response regulator</fullName>
    </submittedName>
</protein>
<dbReference type="GO" id="GO:0003677">
    <property type="term" value="F:DNA binding"/>
    <property type="evidence" value="ECO:0007669"/>
    <property type="project" value="UniProtKB-KW"/>
</dbReference>
<dbReference type="EMBL" id="RAZT01000010">
    <property type="protein sequence ID" value="RKN29997.1"/>
    <property type="molecule type" value="Genomic_DNA"/>
</dbReference>
<keyword evidence="4" id="KW-0804">Transcription</keyword>
<accession>A0A3A9YDT1</accession>
<dbReference type="SMART" id="SM00421">
    <property type="entry name" value="HTH_LUXR"/>
    <property type="match status" value="1"/>
</dbReference>
<reference evidence="11 12" key="1">
    <citation type="submission" date="2018-09" db="EMBL/GenBank/DDBJ databases">
        <title>Micromonospora sp. nov. MS1-9, isolated from a root of Musa sp.</title>
        <authorList>
            <person name="Kuncharoen N."/>
            <person name="Kudo T."/>
            <person name="Ohkuma M."/>
            <person name="Yuki M."/>
            <person name="Tanasupawat S."/>
        </authorList>
    </citation>
    <scope>NUCLEOTIDE SEQUENCE [LARGE SCALE GENOMIC DNA]</scope>
    <source>
        <strain evidence="10 12">MS1-9</strain>
        <strain evidence="9 11">NGC1-4</strain>
    </source>
</reference>
<dbReference type="PRINTS" id="PR00038">
    <property type="entry name" value="HTHLUXR"/>
</dbReference>
<dbReference type="GO" id="GO:0006355">
    <property type="term" value="P:regulation of DNA-templated transcription"/>
    <property type="evidence" value="ECO:0007669"/>
    <property type="project" value="InterPro"/>
</dbReference>
<dbReference type="InterPro" id="IPR058245">
    <property type="entry name" value="NreC/VraR/RcsB-like_REC"/>
</dbReference>
<dbReference type="PROSITE" id="PS00622">
    <property type="entry name" value="HTH_LUXR_1"/>
    <property type="match status" value="1"/>
</dbReference>
<dbReference type="PROSITE" id="PS50110">
    <property type="entry name" value="RESPONSE_REGULATORY"/>
    <property type="match status" value="1"/>
</dbReference>
<gene>
    <name evidence="10" type="ORF">D7044_20550</name>
    <name evidence="9" type="ORF">D7147_14440</name>
</gene>
<keyword evidence="2" id="KW-0805">Transcription regulation</keyword>
<dbReference type="RefSeq" id="WP_120677664.1">
    <property type="nucleotide sequence ID" value="NZ_RAZS01000004.1"/>
</dbReference>
<dbReference type="InterPro" id="IPR011006">
    <property type="entry name" value="CheY-like_superfamily"/>
</dbReference>